<dbReference type="InterPro" id="IPR036259">
    <property type="entry name" value="MFS_trans_sf"/>
</dbReference>
<organism evidence="9 10">
    <name type="scientific">Planosporangium thailandense</name>
    <dbReference type="NCBI Taxonomy" id="765197"/>
    <lineage>
        <taxon>Bacteria</taxon>
        <taxon>Bacillati</taxon>
        <taxon>Actinomycetota</taxon>
        <taxon>Actinomycetes</taxon>
        <taxon>Micromonosporales</taxon>
        <taxon>Micromonosporaceae</taxon>
        <taxon>Planosporangium</taxon>
    </lineage>
</organism>
<dbReference type="Gene3D" id="1.20.1720.10">
    <property type="entry name" value="Multidrug resistance protein D"/>
    <property type="match status" value="2"/>
</dbReference>
<evidence type="ECO:0000256" key="5">
    <source>
        <dbReference type="ARBA" id="ARBA00022989"/>
    </source>
</evidence>
<dbReference type="PANTHER" id="PTHR42718">
    <property type="entry name" value="MAJOR FACILITATOR SUPERFAMILY MULTIDRUG TRANSPORTER MFSC"/>
    <property type="match status" value="1"/>
</dbReference>
<feature type="transmembrane region" description="Helical" evidence="7">
    <location>
        <begin position="133"/>
        <end position="154"/>
    </location>
</feature>
<evidence type="ECO:0000256" key="3">
    <source>
        <dbReference type="ARBA" id="ARBA00022475"/>
    </source>
</evidence>
<keyword evidence="3" id="KW-1003">Cell membrane</keyword>
<feature type="transmembrane region" description="Helical" evidence="7">
    <location>
        <begin position="327"/>
        <end position="348"/>
    </location>
</feature>
<keyword evidence="5 7" id="KW-1133">Transmembrane helix</keyword>
<sequence>MSATRRWWALAAIMLSMLTIGFDATILNVALPTLATALRAGTDGLQWIVNAYTLVFAGLLLPMGALGDRYGRKRLLLVGLALFGGASVVATYAGSVGALIAARALMGLAAAVLTPIGMAVLPVMFAPHERAKAISYAAIGMGVGVPLGPIIGGYLLRHFWWGSIFLVNVPVVVFALLAIGALVPESRDPAPRRVDALGGALSTLGLIGFVYGVIEVPRRGWGDLLVVGSIAIGVALLVAFVVRERRTAEPMIDLWLFTRPRFLWGGVAMTVASFALFGLLFVLPQYLQDVRGNDALGTGVRLLPMMAGLIVGSRVSEVIGRSLGEKVPVTAGLLVIAGGLALGATTGVDSGYGLAASWLSIVGLGTGLTLAPAMDAVLGDLPPERAGAGSALTMALRQVGGALGVALLGSLLAGAYADRVVVAGLPRQAADAVTGSVAGAVAVAGRLHDTVLEASARAAYVRAMDLVLVACGSVALLGAVLAAVFLPARATPPVPERDRITVR</sequence>
<dbReference type="CDD" id="cd17321">
    <property type="entry name" value="MFS_MMR_MDR_like"/>
    <property type="match status" value="1"/>
</dbReference>
<keyword evidence="6 7" id="KW-0472">Membrane</keyword>
<dbReference type="RefSeq" id="WP_167927743.1">
    <property type="nucleotide sequence ID" value="NZ_JAATVY010000022.1"/>
</dbReference>
<evidence type="ECO:0000259" key="8">
    <source>
        <dbReference type="PROSITE" id="PS50850"/>
    </source>
</evidence>
<dbReference type="Proteomes" id="UP000722989">
    <property type="component" value="Unassembled WGS sequence"/>
</dbReference>
<evidence type="ECO:0000313" key="9">
    <source>
        <dbReference type="EMBL" id="NJC72836.1"/>
    </source>
</evidence>
<evidence type="ECO:0000256" key="2">
    <source>
        <dbReference type="ARBA" id="ARBA00022448"/>
    </source>
</evidence>
<evidence type="ECO:0000256" key="6">
    <source>
        <dbReference type="ARBA" id="ARBA00023136"/>
    </source>
</evidence>
<proteinExistence type="predicted"/>
<dbReference type="InterPro" id="IPR020846">
    <property type="entry name" value="MFS_dom"/>
</dbReference>
<dbReference type="PANTHER" id="PTHR42718:SF42">
    <property type="entry name" value="EXPORT PROTEIN"/>
    <property type="match status" value="1"/>
</dbReference>
<evidence type="ECO:0000256" key="7">
    <source>
        <dbReference type="SAM" id="Phobius"/>
    </source>
</evidence>
<dbReference type="NCBIfam" id="TIGR00711">
    <property type="entry name" value="efflux_EmrB"/>
    <property type="match status" value="1"/>
</dbReference>
<dbReference type="EMBL" id="JAATVY010000022">
    <property type="protein sequence ID" value="NJC72836.1"/>
    <property type="molecule type" value="Genomic_DNA"/>
</dbReference>
<evidence type="ECO:0000256" key="4">
    <source>
        <dbReference type="ARBA" id="ARBA00022692"/>
    </source>
</evidence>
<comment type="caution">
    <text evidence="9">The sequence shown here is derived from an EMBL/GenBank/DDBJ whole genome shotgun (WGS) entry which is preliminary data.</text>
</comment>
<evidence type="ECO:0000313" key="10">
    <source>
        <dbReference type="Proteomes" id="UP000722989"/>
    </source>
</evidence>
<feature type="transmembrane region" description="Helical" evidence="7">
    <location>
        <begin position="47"/>
        <end position="66"/>
    </location>
</feature>
<gene>
    <name evidence="9" type="ORF">HC031_24405</name>
</gene>
<dbReference type="PROSITE" id="PS50850">
    <property type="entry name" value="MFS"/>
    <property type="match status" value="1"/>
</dbReference>
<keyword evidence="4 7" id="KW-0812">Transmembrane</keyword>
<evidence type="ECO:0000256" key="1">
    <source>
        <dbReference type="ARBA" id="ARBA00004651"/>
    </source>
</evidence>
<name>A0ABX0Y433_9ACTN</name>
<dbReference type="SUPFAM" id="SSF103473">
    <property type="entry name" value="MFS general substrate transporter"/>
    <property type="match status" value="1"/>
</dbReference>
<feature type="transmembrane region" description="Helical" evidence="7">
    <location>
        <begin position="399"/>
        <end position="417"/>
    </location>
</feature>
<dbReference type="InterPro" id="IPR011701">
    <property type="entry name" value="MFS"/>
</dbReference>
<feature type="transmembrane region" description="Helical" evidence="7">
    <location>
        <begin position="262"/>
        <end position="283"/>
    </location>
</feature>
<dbReference type="Pfam" id="PF07690">
    <property type="entry name" value="MFS_1"/>
    <property type="match status" value="1"/>
</dbReference>
<dbReference type="InterPro" id="IPR004638">
    <property type="entry name" value="EmrB-like"/>
</dbReference>
<keyword evidence="2" id="KW-0813">Transport</keyword>
<feature type="transmembrane region" description="Helical" evidence="7">
    <location>
        <begin position="466"/>
        <end position="488"/>
    </location>
</feature>
<feature type="transmembrane region" description="Helical" evidence="7">
    <location>
        <begin position="100"/>
        <end position="121"/>
    </location>
</feature>
<accession>A0ABX0Y433</accession>
<feature type="transmembrane region" description="Helical" evidence="7">
    <location>
        <begin position="194"/>
        <end position="214"/>
    </location>
</feature>
<feature type="transmembrane region" description="Helical" evidence="7">
    <location>
        <begin position="220"/>
        <end position="242"/>
    </location>
</feature>
<reference evidence="9 10" key="1">
    <citation type="submission" date="2020-03" db="EMBL/GenBank/DDBJ databases">
        <title>WGS of the type strain of Planosporangium spp.</title>
        <authorList>
            <person name="Thawai C."/>
        </authorList>
    </citation>
    <scope>NUCLEOTIDE SEQUENCE [LARGE SCALE GENOMIC DNA]</scope>
    <source>
        <strain evidence="9 10">TBRC 5610</strain>
    </source>
</reference>
<feature type="transmembrane region" description="Helical" evidence="7">
    <location>
        <begin position="354"/>
        <end position="378"/>
    </location>
</feature>
<keyword evidence="10" id="KW-1185">Reference proteome</keyword>
<comment type="subcellular location">
    <subcellularLocation>
        <location evidence="1">Cell membrane</location>
        <topology evidence="1">Multi-pass membrane protein</topology>
    </subcellularLocation>
</comment>
<feature type="transmembrane region" description="Helical" evidence="7">
    <location>
        <begin position="160"/>
        <end position="182"/>
    </location>
</feature>
<feature type="transmembrane region" description="Helical" evidence="7">
    <location>
        <begin position="75"/>
        <end position="94"/>
    </location>
</feature>
<protein>
    <submittedName>
        <fullName evidence="9">DHA2 family efflux MFS transporter permease subunit</fullName>
    </submittedName>
</protein>
<feature type="domain" description="Major facilitator superfamily (MFS) profile" evidence="8">
    <location>
        <begin position="9"/>
        <end position="490"/>
    </location>
</feature>